<keyword evidence="2" id="KW-1185">Reference proteome</keyword>
<protein>
    <submittedName>
        <fullName evidence="1">Uncharacterized protein</fullName>
    </submittedName>
</protein>
<evidence type="ECO:0000313" key="1">
    <source>
        <dbReference type="EMBL" id="GFY59504.1"/>
    </source>
</evidence>
<sequence>MPVSHLRPPTCQPTDQNAYAFKGLGYEDFSNQLGPSPTKIAIFYLLQLKSPRDIRSPGFSLSQGSETILRGLSISVFPEFCSL</sequence>
<organism evidence="1 2">
    <name type="scientific">Trichonephila inaurata madagascariensis</name>
    <dbReference type="NCBI Taxonomy" id="2747483"/>
    <lineage>
        <taxon>Eukaryota</taxon>
        <taxon>Metazoa</taxon>
        <taxon>Ecdysozoa</taxon>
        <taxon>Arthropoda</taxon>
        <taxon>Chelicerata</taxon>
        <taxon>Arachnida</taxon>
        <taxon>Araneae</taxon>
        <taxon>Araneomorphae</taxon>
        <taxon>Entelegynae</taxon>
        <taxon>Araneoidea</taxon>
        <taxon>Nephilidae</taxon>
        <taxon>Trichonephila</taxon>
        <taxon>Trichonephila inaurata</taxon>
    </lineage>
</organism>
<accession>A0A8X6XVK9</accession>
<dbReference type="AlphaFoldDB" id="A0A8X6XVK9"/>
<comment type="caution">
    <text evidence="1">The sequence shown here is derived from an EMBL/GenBank/DDBJ whole genome shotgun (WGS) entry which is preliminary data.</text>
</comment>
<dbReference type="Proteomes" id="UP000886998">
    <property type="component" value="Unassembled WGS sequence"/>
</dbReference>
<name>A0A8X6XVK9_9ARAC</name>
<reference evidence="1" key="1">
    <citation type="submission" date="2020-08" db="EMBL/GenBank/DDBJ databases">
        <title>Multicomponent nature underlies the extraordinary mechanical properties of spider dragline silk.</title>
        <authorList>
            <person name="Kono N."/>
            <person name="Nakamura H."/>
            <person name="Mori M."/>
            <person name="Yoshida Y."/>
            <person name="Ohtoshi R."/>
            <person name="Malay A.D."/>
            <person name="Moran D.A.P."/>
            <person name="Tomita M."/>
            <person name="Numata K."/>
            <person name="Arakawa K."/>
        </authorList>
    </citation>
    <scope>NUCLEOTIDE SEQUENCE</scope>
</reference>
<gene>
    <name evidence="1" type="ORF">TNIN_153691</name>
</gene>
<proteinExistence type="predicted"/>
<dbReference type="EMBL" id="BMAV01012653">
    <property type="protein sequence ID" value="GFY59504.1"/>
    <property type="molecule type" value="Genomic_DNA"/>
</dbReference>
<evidence type="ECO:0000313" key="2">
    <source>
        <dbReference type="Proteomes" id="UP000886998"/>
    </source>
</evidence>